<feature type="domain" description="P/Homo B" evidence="7">
    <location>
        <begin position="375"/>
        <end position="531"/>
    </location>
</feature>
<dbReference type="Proteomes" id="UP000317238">
    <property type="component" value="Unassembled WGS sequence"/>
</dbReference>
<dbReference type="PROSITE" id="PS50222">
    <property type="entry name" value="EF_HAND_2"/>
    <property type="match status" value="2"/>
</dbReference>
<feature type="domain" description="EF-hand" evidence="6">
    <location>
        <begin position="53"/>
        <end position="88"/>
    </location>
</feature>
<evidence type="ECO:0000256" key="2">
    <source>
        <dbReference type="ARBA" id="ARBA00022723"/>
    </source>
</evidence>
<evidence type="ECO:0000259" key="6">
    <source>
        <dbReference type="PROSITE" id="PS50222"/>
    </source>
</evidence>
<accession>A0A5C5XXY9</accession>
<name>A0A5C5XXY9_9PLAN</name>
<feature type="region of interest" description="Disordered" evidence="5">
    <location>
        <begin position="1"/>
        <end position="24"/>
    </location>
</feature>
<evidence type="ECO:0000256" key="1">
    <source>
        <dbReference type="ARBA" id="ARBA00022670"/>
    </source>
</evidence>
<dbReference type="SUPFAM" id="SSF49785">
    <property type="entry name" value="Galactose-binding domain-like"/>
    <property type="match status" value="1"/>
</dbReference>
<dbReference type="GO" id="GO:0004252">
    <property type="term" value="F:serine-type endopeptidase activity"/>
    <property type="evidence" value="ECO:0007669"/>
    <property type="project" value="InterPro"/>
</dbReference>
<dbReference type="PROSITE" id="PS00018">
    <property type="entry name" value="EF_HAND_1"/>
    <property type="match status" value="4"/>
</dbReference>
<dbReference type="PANTHER" id="PTHR10827:SF98">
    <property type="entry name" value="45 KDA CALCIUM-BINDING PROTEIN"/>
    <property type="match status" value="1"/>
</dbReference>
<feature type="compositionally biased region" description="Basic and acidic residues" evidence="5">
    <location>
        <begin position="561"/>
        <end position="570"/>
    </location>
</feature>
<dbReference type="InterPro" id="IPR008979">
    <property type="entry name" value="Galactose-bd-like_sf"/>
</dbReference>
<dbReference type="PANTHER" id="PTHR10827">
    <property type="entry name" value="RETICULOCALBIN"/>
    <property type="match status" value="1"/>
</dbReference>
<comment type="caution">
    <text evidence="8">The sequence shown here is derived from an EMBL/GenBank/DDBJ whole genome shotgun (WGS) entry which is preliminary data.</text>
</comment>
<sequence length="648" mass="73145">MAMRTPSPFRTTASTTARSGASPRHHWTDIRNACVSAFAVLALSFAVAPNAANGQAGFREALEKLDRDDNGKIDPDEITALSRPYLEKVYAQRRLPMNKPQDIERIQEASRIYHAIQNGVAGERVRLDSAPRIRDFEPDDEQEIIPGFGLAKIKYPYTQDDLEEADQTLRRYDRNNDGYIDRGEARRGRWTHRDPFEMDLNLDDRLSRLELSQRYARRRLLKDDSGELIQRARRVGSGVEPVTRNRDDDDDRGQWWRRGGSRYWLTASMLGRFDKNRNGRLEAQESTDLNLPISQIDTDRDGDLSRDELNFYLTSLQDEIGDDAEGLPGWFYELDTDRDGQVSMPEFAEDWTPDKLTEFTLLDANADGLLTAMEVSTSKAMMGGEFSNETAEVLPPKRTVISEIEIDEDLIVGDLNVQLSITHTFVGHLDAFLTGPEGQRVELFTEIGGSGDHFEETIFDDQSDRPITKARPPFEGRHLTEAKARRQPGLEQFNGTSARGVWQLVIRGTRSDRFGMLHRWALMIRPQEQMVGGLADATLVDGEDEQDESETSAFSFGGNRSDADDAKGDPARSIVREGWPGGDVKQAKSVPSAWDRDTVDRYRQWAEKQKASGQPITAESKRQWLESAKSDANSRSGYKGNSDGDDDR</sequence>
<keyword evidence="1" id="KW-0645">Protease</keyword>
<organism evidence="8 9">
    <name type="scientific">Crateriforma conspicua</name>
    <dbReference type="NCBI Taxonomy" id="2527996"/>
    <lineage>
        <taxon>Bacteria</taxon>
        <taxon>Pseudomonadati</taxon>
        <taxon>Planctomycetota</taxon>
        <taxon>Planctomycetia</taxon>
        <taxon>Planctomycetales</taxon>
        <taxon>Planctomycetaceae</taxon>
        <taxon>Crateriforma</taxon>
    </lineage>
</organism>
<dbReference type="Gene3D" id="1.10.238.10">
    <property type="entry name" value="EF-hand"/>
    <property type="match status" value="2"/>
</dbReference>
<dbReference type="Gene3D" id="2.60.120.260">
    <property type="entry name" value="Galactose-binding domain-like"/>
    <property type="match status" value="1"/>
</dbReference>
<dbReference type="SUPFAM" id="SSF47473">
    <property type="entry name" value="EF-hand"/>
    <property type="match status" value="2"/>
</dbReference>
<dbReference type="InterPro" id="IPR011992">
    <property type="entry name" value="EF-hand-dom_pair"/>
</dbReference>
<keyword evidence="2" id="KW-0479">Metal-binding</keyword>
<evidence type="ECO:0000313" key="9">
    <source>
        <dbReference type="Proteomes" id="UP000317238"/>
    </source>
</evidence>
<evidence type="ECO:0000256" key="3">
    <source>
        <dbReference type="ARBA" id="ARBA00022737"/>
    </source>
</evidence>
<dbReference type="GO" id="GO:0005509">
    <property type="term" value="F:calcium ion binding"/>
    <property type="evidence" value="ECO:0007669"/>
    <property type="project" value="InterPro"/>
</dbReference>
<dbReference type="InterPro" id="IPR018247">
    <property type="entry name" value="EF_Hand_1_Ca_BS"/>
</dbReference>
<keyword evidence="9" id="KW-1185">Reference proteome</keyword>
<evidence type="ECO:0000256" key="5">
    <source>
        <dbReference type="SAM" id="MobiDB-lite"/>
    </source>
</evidence>
<gene>
    <name evidence="8" type="ORF">Pan14r_04590</name>
</gene>
<evidence type="ECO:0000259" key="7">
    <source>
        <dbReference type="PROSITE" id="PS51829"/>
    </source>
</evidence>
<keyword evidence="3" id="KW-0677">Repeat</keyword>
<feature type="compositionally biased region" description="Low complexity" evidence="5">
    <location>
        <begin position="1"/>
        <end position="22"/>
    </location>
</feature>
<dbReference type="InterPro" id="IPR002884">
    <property type="entry name" value="P_dom"/>
</dbReference>
<proteinExistence type="predicted"/>
<dbReference type="EMBL" id="SJPL01000001">
    <property type="protein sequence ID" value="TWT68217.1"/>
    <property type="molecule type" value="Genomic_DNA"/>
</dbReference>
<dbReference type="AlphaFoldDB" id="A0A5C5XXY9"/>
<dbReference type="Pfam" id="PF01483">
    <property type="entry name" value="P_proprotein"/>
    <property type="match status" value="1"/>
</dbReference>
<feature type="compositionally biased region" description="Basic and acidic residues" evidence="5">
    <location>
        <begin position="594"/>
        <end position="610"/>
    </location>
</feature>
<dbReference type="Pfam" id="PF13202">
    <property type="entry name" value="EF-hand_5"/>
    <property type="match status" value="4"/>
</dbReference>
<protein>
    <submittedName>
        <fullName evidence="8">EF hand</fullName>
    </submittedName>
</protein>
<dbReference type="InterPro" id="IPR002048">
    <property type="entry name" value="EF_hand_dom"/>
</dbReference>
<dbReference type="SMART" id="SM00054">
    <property type="entry name" value="EFh"/>
    <property type="match status" value="4"/>
</dbReference>
<keyword evidence="4" id="KW-0378">Hydrolase</keyword>
<feature type="region of interest" description="Disordered" evidence="5">
    <location>
        <begin position="542"/>
        <end position="648"/>
    </location>
</feature>
<dbReference type="GO" id="GO:0006508">
    <property type="term" value="P:proteolysis"/>
    <property type="evidence" value="ECO:0007669"/>
    <property type="project" value="UniProtKB-KW"/>
</dbReference>
<feature type="domain" description="EF-hand" evidence="6">
    <location>
        <begin position="284"/>
        <end position="319"/>
    </location>
</feature>
<dbReference type="PROSITE" id="PS51829">
    <property type="entry name" value="P_HOMO_B"/>
    <property type="match status" value="1"/>
</dbReference>
<evidence type="ECO:0000313" key="8">
    <source>
        <dbReference type="EMBL" id="TWT68217.1"/>
    </source>
</evidence>
<evidence type="ECO:0000256" key="4">
    <source>
        <dbReference type="ARBA" id="ARBA00022801"/>
    </source>
</evidence>
<reference evidence="8 9" key="1">
    <citation type="submission" date="2019-02" db="EMBL/GenBank/DDBJ databases">
        <title>Deep-cultivation of Planctomycetes and their phenomic and genomic characterization uncovers novel biology.</title>
        <authorList>
            <person name="Wiegand S."/>
            <person name="Jogler M."/>
            <person name="Boedeker C."/>
            <person name="Pinto D."/>
            <person name="Vollmers J."/>
            <person name="Rivas-Marin E."/>
            <person name="Kohn T."/>
            <person name="Peeters S.H."/>
            <person name="Heuer A."/>
            <person name="Rast P."/>
            <person name="Oberbeckmann S."/>
            <person name="Bunk B."/>
            <person name="Jeske O."/>
            <person name="Meyerdierks A."/>
            <person name="Storesund J.E."/>
            <person name="Kallscheuer N."/>
            <person name="Luecker S."/>
            <person name="Lage O.M."/>
            <person name="Pohl T."/>
            <person name="Merkel B.J."/>
            <person name="Hornburger P."/>
            <person name="Mueller R.-W."/>
            <person name="Bruemmer F."/>
            <person name="Labrenz M."/>
            <person name="Spormann A.M."/>
            <person name="Op Den Camp H."/>
            <person name="Overmann J."/>
            <person name="Amann R."/>
            <person name="Jetten M.S.M."/>
            <person name="Mascher T."/>
            <person name="Medema M.H."/>
            <person name="Devos D.P."/>
            <person name="Kaster A.-K."/>
            <person name="Ovreas L."/>
            <person name="Rohde M."/>
            <person name="Galperin M.Y."/>
            <person name="Jogler C."/>
        </authorList>
    </citation>
    <scope>NUCLEOTIDE SEQUENCE [LARGE SCALE GENOMIC DNA]</scope>
    <source>
        <strain evidence="8 9">Pan14r</strain>
    </source>
</reference>